<evidence type="ECO:0000313" key="3">
    <source>
        <dbReference type="Proteomes" id="UP000292003"/>
    </source>
</evidence>
<dbReference type="OrthoDB" id="3250520at2"/>
<accession>A0A4Q7IZF2</accession>
<dbReference type="InterPro" id="IPR051604">
    <property type="entry name" value="Ergot_Alk_Oxidoreductase"/>
</dbReference>
<reference evidence="2 3" key="1">
    <citation type="submission" date="2019-02" db="EMBL/GenBank/DDBJ databases">
        <title>Draft genome sequence of Amycolatopsis sp. 8-3EHSu isolated from roots of Suaeda maritima.</title>
        <authorList>
            <person name="Duangmal K."/>
            <person name="Chantavorakit T."/>
        </authorList>
    </citation>
    <scope>NUCLEOTIDE SEQUENCE [LARGE SCALE GENOMIC DNA]</scope>
    <source>
        <strain evidence="2 3">8-3EHSu</strain>
    </source>
</reference>
<gene>
    <name evidence="2" type="ORF">EWH70_29480</name>
</gene>
<dbReference type="PANTHER" id="PTHR43162">
    <property type="match status" value="1"/>
</dbReference>
<sequence>MTVLVTGATGKVGSRVLAALAERGVAARPASRRSAVPLDWFEPAGWTAALSDVDSVFLVLPGGDDGHRSVAGLGERVVEFLGTAERAGVRRVVLMTALGMQYAPPETDQRAVELHLAASGLRWTILRPNWFHQNVTEGPLAVLAAASGGTLSLPAGQAAVSFIDARDIAAAAAVTLRGGHDGREYTLTGPESLTFADLAATGAAHGLPVRAYRAVGEEEFRAGAAALGWAADYVDTLCGLFAFIREGAAEAVAADLPALLGRRPGTFAEFAAHDW</sequence>
<dbReference type="EMBL" id="SFCC01000017">
    <property type="protein sequence ID" value="RZQ60430.1"/>
    <property type="molecule type" value="Genomic_DNA"/>
</dbReference>
<dbReference type="InterPro" id="IPR036291">
    <property type="entry name" value="NAD(P)-bd_dom_sf"/>
</dbReference>
<dbReference type="Gene3D" id="3.90.25.10">
    <property type="entry name" value="UDP-galactose 4-epimerase, domain 1"/>
    <property type="match status" value="1"/>
</dbReference>
<dbReference type="RefSeq" id="WP_130478818.1">
    <property type="nucleotide sequence ID" value="NZ_SFCC01000017.1"/>
</dbReference>
<dbReference type="AlphaFoldDB" id="A0A4Q7IZF2"/>
<feature type="domain" description="NAD(P)-binding" evidence="1">
    <location>
        <begin position="7"/>
        <end position="141"/>
    </location>
</feature>
<dbReference type="Pfam" id="PF13460">
    <property type="entry name" value="NAD_binding_10"/>
    <property type="match status" value="1"/>
</dbReference>
<dbReference type="SUPFAM" id="SSF51735">
    <property type="entry name" value="NAD(P)-binding Rossmann-fold domains"/>
    <property type="match status" value="1"/>
</dbReference>
<evidence type="ECO:0000259" key="1">
    <source>
        <dbReference type="Pfam" id="PF13460"/>
    </source>
</evidence>
<name>A0A4Q7IZF2_9PSEU</name>
<evidence type="ECO:0000313" key="2">
    <source>
        <dbReference type="EMBL" id="RZQ60430.1"/>
    </source>
</evidence>
<dbReference type="InterPro" id="IPR016040">
    <property type="entry name" value="NAD(P)-bd_dom"/>
</dbReference>
<keyword evidence="3" id="KW-1185">Reference proteome</keyword>
<protein>
    <submittedName>
        <fullName evidence="2">Epimerase</fullName>
    </submittedName>
</protein>
<dbReference type="PANTHER" id="PTHR43162:SF1">
    <property type="entry name" value="PRESTALK A DIFFERENTIATION PROTEIN A"/>
    <property type="match status" value="1"/>
</dbReference>
<dbReference type="Gene3D" id="3.40.50.720">
    <property type="entry name" value="NAD(P)-binding Rossmann-like Domain"/>
    <property type="match status" value="1"/>
</dbReference>
<dbReference type="Proteomes" id="UP000292003">
    <property type="component" value="Unassembled WGS sequence"/>
</dbReference>
<proteinExistence type="predicted"/>
<comment type="caution">
    <text evidence="2">The sequence shown here is derived from an EMBL/GenBank/DDBJ whole genome shotgun (WGS) entry which is preliminary data.</text>
</comment>
<organism evidence="2 3">
    <name type="scientific">Amycolatopsis suaedae</name>
    <dbReference type="NCBI Taxonomy" id="2510978"/>
    <lineage>
        <taxon>Bacteria</taxon>
        <taxon>Bacillati</taxon>
        <taxon>Actinomycetota</taxon>
        <taxon>Actinomycetes</taxon>
        <taxon>Pseudonocardiales</taxon>
        <taxon>Pseudonocardiaceae</taxon>
        <taxon>Amycolatopsis</taxon>
    </lineage>
</organism>